<proteinExistence type="predicted"/>
<evidence type="ECO:0000313" key="2">
    <source>
        <dbReference type="Proteomes" id="UP000017836"/>
    </source>
</evidence>
<dbReference type="Gene3D" id="1.20.5.110">
    <property type="match status" value="1"/>
</dbReference>
<keyword evidence="2" id="KW-1185">Reference proteome</keyword>
<evidence type="ECO:0000313" key="1">
    <source>
        <dbReference type="EMBL" id="ERN10791.1"/>
    </source>
</evidence>
<name>W1PSW4_AMBTC</name>
<dbReference type="EMBL" id="KI392798">
    <property type="protein sequence ID" value="ERN10791.1"/>
    <property type="molecule type" value="Genomic_DNA"/>
</dbReference>
<sequence length="97" mass="10993">MEYSKTFTVVGLASSSDEAAEIASMLAKEVLDAGVILDPKSREIANLKQMVVCIRQEVEHHQNIFDFYHGEVERVKDLLSFIRRKLARVTRKICLGV</sequence>
<organism evidence="1 2">
    <name type="scientific">Amborella trichopoda</name>
    <dbReference type="NCBI Taxonomy" id="13333"/>
    <lineage>
        <taxon>Eukaryota</taxon>
        <taxon>Viridiplantae</taxon>
        <taxon>Streptophyta</taxon>
        <taxon>Embryophyta</taxon>
        <taxon>Tracheophyta</taxon>
        <taxon>Spermatophyta</taxon>
        <taxon>Magnoliopsida</taxon>
        <taxon>Amborellales</taxon>
        <taxon>Amborellaceae</taxon>
        <taxon>Amborella</taxon>
    </lineage>
</organism>
<dbReference type="AlphaFoldDB" id="W1PSW4"/>
<reference evidence="2" key="1">
    <citation type="journal article" date="2013" name="Science">
        <title>The Amborella genome and the evolution of flowering plants.</title>
        <authorList>
            <consortium name="Amborella Genome Project"/>
        </authorList>
    </citation>
    <scope>NUCLEOTIDE SEQUENCE [LARGE SCALE GENOMIC DNA]</scope>
</reference>
<dbReference type="HOGENOM" id="CLU_147624_1_0_1"/>
<protein>
    <submittedName>
        <fullName evidence="1">Uncharacterized protein</fullName>
    </submittedName>
</protein>
<dbReference type="Gramene" id="ERN10791">
    <property type="protein sequence ID" value="ERN10791"/>
    <property type="gene ID" value="AMTR_s00027p00224720"/>
</dbReference>
<dbReference type="Proteomes" id="UP000017836">
    <property type="component" value="Unassembled WGS sequence"/>
</dbReference>
<accession>W1PSW4</accession>
<gene>
    <name evidence="1" type="ORF">AMTR_s00027p00224720</name>
</gene>